<sequence length="69" mass="7959">MRLKGRKILLLVDNAPIHALYEGVELTNIEIKSLPPNTIAYLQSYLYICRHTIENCSFKIVSKPLIFNK</sequence>
<comment type="caution">
    <text evidence="1">The sequence shown here is derived from an EMBL/GenBank/DDBJ whole genome shotgun (WGS) entry which is preliminary data.</text>
</comment>
<evidence type="ECO:0008006" key="3">
    <source>
        <dbReference type="Google" id="ProtNLM"/>
    </source>
</evidence>
<accession>A0A2N0PDI3</accession>
<reference evidence="1 2" key="1">
    <citation type="submission" date="2016-04" db="EMBL/GenBank/DDBJ databases">
        <title>Genome analyses suggest a sexual origin of heterokaryosis in a supposedly ancient asexual fungus.</title>
        <authorList>
            <person name="Ropars J."/>
            <person name="Sedzielewska K."/>
            <person name="Noel J."/>
            <person name="Charron P."/>
            <person name="Farinelli L."/>
            <person name="Marton T."/>
            <person name="Kruger M."/>
            <person name="Pelin A."/>
            <person name="Brachmann A."/>
            <person name="Corradi N."/>
        </authorList>
    </citation>
    <scope>NUCLEOTIDE SEQUENCE [LARGE SCALE GENOMIC DNA]</scope>
    <source>
        <strain evidence="1 2">A5</strain>
    </source>
</reference>
<evidence type="ECO:0000313" key="2">
    <source>
        <dbReference type="Proteomes" id="UP000232722"/>
    </source>
</evidence>
<dbReference type="Proteomes" id="UP000232722">
    <property type="component" value="Unassembled WGS sequence"/>
</dbReference>
<dbReference type="EMBL" id="LLXJ01000946">
    <property type="protein sequence ID" value="PKC04867.1"/>
    <property type="molecule type" value="Genomic_DNA"/>
</dbReference>
<gene>
    <name evidence="1" type="ORF">RhiirA5_361920</name>
</gene>
<feature type="non-terminal residue" evidence="1">
    <location>
        <position position="69"/>
    </location>
</feature>
<protein>
    <recommendedName>
        <fullName evidence="3">DDE-1 domain-containing protein</fullName>
    </recommendedName>
</protein>
<evidence type="ECO:0000313" key="1">
    <source>
        <dbReference type="EMBL" id="PKC04867.1"/>
    </source>
</evidence>
<organism evidence="1 2">
    <name type="scientific">Rhizophagus irregularis</name>
    <dbReference type="NCBI Taxonomy" id="588596"/>
    <lineage>
        <taxon>Eukaryota</taxon>
        <taxon>Fungi</taxon>
        <taxon>Fungi incertae sedis</taxon>
        <taxon>Mucoromycota</taxon>
        <taxon>Glomeromycotina</taxon>
        <taxon>Glomeromycetes</taxon>
        <taxon>Glomerales</taxon>
        <taxon>Glomeraceae</taxon>
        <taxon>Rhizophagus</taxon>
    </lineage>
</organism>
<name>A0A2N0PDI3_9GLOM</name>
<dbReference type="AlphaFoldDB" id="A0A2N0PDI3"/>
<proteinExistence type="predicted"/>
<reference evidence="1 2" key="2">
    <citation type="submission" date="2017-09" db="EMBL/GenBank/DDBJ databases">
        <title>Extensive intraspecific genome diversity in a model arbuscular mycorrhizal fungus.</title>
        <authorList>
            <person name="Chen E.C."/>
            <person name="Morin E."/>
            <person name="Beaudet D."/>
            <person name="Noel J."/>
            <person name="Ndikumana S."/>
            <person name="Charron P."/>
            <person name="St-Onge C."/>
            <person name="Giorgi J."/>
            <person name="Grigoriev I.V."/>
            <person name="Roux C."/>
            <person name="Martin F.M."/>
            <person name="Corradi N."/>
        </authorList>
    </citation>
    <scope>NUCLEOTIDE SEQUENCE [LARGE SCALE GENOMIC DNA]</scope>
    <source>
        <strain evidence="1 2">A5</strain>
    </source>
</reference>